<name>A0A4Y7LKA2_PAPSO</name>
<sequence length="69" mass="7804">MEAEVQVSSPRDMANSRMWLETNLPKMAKVRTSNATISMVFMIKITALKKVSDPPQLLRLAKQETQISI</sequence>
<reference evidence="1 2" key="1">
    <citation type="journal article" date="2018" name="Science">
        <title>The opium poppy genome and morphinan production.</title>
        <authorList>
            <person name="Guo L."/>
            <person name="Winzer T."/>
            <person name="Yang X."/>
            <person name="Li Y."/>
            <person name="Ning Z."/>
            <person name="He Z."/>
            <person name="Teodor R."/>
            <person name="Lu Y."/>
            <person name="Bowser T.A."/>
            <person name="Graham I.A."/>
            <person name="Ye K."/>
        </authorList>
    </citation>
    <scope>NUCLEOTIDE SEQUENCE [LARGE SCALE GENOMIC DNA]</scope>
    <source>
        <strain evidence="2">cv. HN1</strain>
        <tissue evidence="1">Leaves</tissue>
    </source>
</reference>
<dbReference type="AlphaFoldDB" id="A0A4Y7LKA2"/>
<gene>
    <name evidence="1" type="ORF">C5167_047346</name>
</gene>
<dbReference type="Gramene" id="RZC84555">
    <property type="protein sequence ID" value="RZC84555"/>
    <property type="gene ID" value="C5167_047346"/>
</dbReference>
<dbReference type="Proteomes" id="UP000316621">
    <property type="component" value="Chromosome 11"/>
</dbReference>
<evidence type="ECO:0000313" key="2">
    <source>
        <dbReference type="Proteomes" id="UP000316621"/>
    </source>
</evidence>
<evidence type="ECO:0000313" key="1">
    <source>
        <dbReference type="EMBL" id="RZC84555.1"/>
    </source>
</evidence>
<proteinExistence type="predicted"/>
<protein>
    <submittedName>
        <fullName evidence="1">Uncharacterized protein</fullName>
    </submittedName>
</protein>
<organism evidence="1 2">
    <name type="scientific">Papaver somniferum</name>
    <name type="common">Opium poppy</name>
    <dbReference type="NCBI Taxonomy" id="3469"/>
    <lineage>
        <taxon>Eukaryota</taxon>
        <taxon>Viridiplantae</taxon>
        <taxon>Streptophyta</taxon>
        <taxon>Embryophyta</taxon>
        <taxon>Tracheophyta</taxon>
        <taxon>Spermatophyta</taxon>
        <taxon>Magnoliopsida</taxon>
        <taxon>Ranunculales</taxon>
        <taxon>Papaveraceae</taxon>
        <taxon>Papaveroideae</taxon>
        <taxon>Papaver</taxon>
    </lineage>
</organism>
<keyword evidence="2" id="KW-1185">Reference proteome</keyword>
<accession>A0A4Y7LKA2</accession>
<dbReference type="EMBL" id="CM010725">
    <property type="protein sequence ID" value="RZC84555.1"/>
    <property type="molecule type" value="Genomic_DNA"/>
</dbReference>